<dbReference type="EMBL" id="LHQQ01000121">
    <property type="protein sequence ID" value="KOS41811.1"/>
    <property type="molecule type" value="Genomic_DNA"/>
</dbReference>
<comment type="caution">
    <text evidence="1">The sequence shown here is derived from an EMBL/GenBank/DDBJ whole genome shotgun (WGS) entry which is preliminary data.</text>
</comment>
<organism evidence="1 2">
    <name type="scientific">Penicillium nordicum</name>
    <dbReference type="NCBI Taxonomy" id="229535"/>
    <lineage>
        <taxon>Eukaryota</taxon>
        <taxon>Fungi</taxon>
        <taxon>Dikarya</taxon>
        <taxon>Ascomycota</taxon>
        <taxon>Pezizomycotina</taxon>
        <taxon>Eurotiomycetes</taxon>
        <taxon>Eurotiomycetidae</taxon>
        <taxon>Eurotiales</taxon>
        <taxon>Aspergillaceae</taxon>
        <taxon>Penicillium</taxon>
    </lineage>
</organism>
<dbReference type="PANTHER" id="PTHR37490:SF2">
    <property type="match status" value="1"/>
</dbReference>
<dbReference type="Proteomes" id="UP000037696">
    <property type="component" value="Unassembled WGS sequence"/>
</dbReference>
<sequence>MRTPLRVVIATALIITLFLVKFHLDSILQWQPDGITSDLYVLDGDSYIELVSAHTTTPTSQTQTRRKWIPTARPTPRLVIANPEPKRIPIDVPGAEWAGELFFGSGGAPNFYDFESVLDNAQIIAPAEHNDMVAPSSTAPSRPKVTPKSDRVIVLGKMSYEDTSWLEDELPEWQHAVYFVDDPEASLQLEQNKGKESNAYLQYILDNYDNLPEYMVFLHAHQYSGHVEFWEQDNVLTVQRLQLDYLRQVGYLNLRCDWNPGCPDEVHPFRQMAGRTTELAFAGAWIRIFNNTDVPEIVATPCCAQFAVTREQVLQRPRSAYESYHDWLMTTELDDETSGRVFEYIWHVIFGQDPVFCPAKAQCYKDVYAMDYVEPADDFFDDDFWGNWYDETPVDEPPVKGTPVHATPVKETAMHATPVNET</sequence>
<dbReference type="Pfam" id="PF11913">
    <property type="entry name" value="DUF3431"/>
    <property type="match status" value="1"/>
</dbReference>
<evidence type="ECO:0000313" key="2">
    <source>
        <dbReference type="Proteomes" id="UP000037696"/>
    </source>
</evidence>
<name>A0A0M8P6N7_9EURO</name>
<dbReference type="AlphaFoldDB" id="A0A0M8P6N7"/>
<dbReference type="InterPro" id="IPR021838">
    <property type="entry name" value="DUF3431"/>
</dbReference>
<keyword evidence="2" id="KW-1185">Reference proteome</keyword>
<evidence type="ECO:0000313" key="1">
    <source>
        <dbReference type="EMBL" id="KOS41811.1"/>
    </source>
</evidence>
<reference evidence="1 2" key="1">
    <citation type="submission" date="2015-08" db="EMBL/GenBank/DDBJ databases">
        <title>Genome sequencing of Penicillium nordicum.</title>
        <authorList>
            <person name="Nguyen H.D."/>
            <person name="Seifert K.A."/>
        </authorList>
    </citation>
    <scope>NUCLEOTIDE SEQUENCE [LARGE SCALE GENOMIC DNA]</scope>
    <source>
        <strain evidence="1 2">DAOMC 185683</strain>
    </source>
</reference>
<proteinExistence type="predicted"/>
<dbReference type="OrthoDB" id="426718at2759"/>
<gene>
    <name evidence="1" type="ORF">ACN38_g7284</name>
</gene>
<dbReference type="PANTHER" id="PTHR37490">
    <property type="entry name" value="EXPRESSED PROTEIN"/>
    <property type="match status" value="1"/>
</dbReference>
<protein>
    <submittedName>
        <fullName evidence="1">Uncharacterized protein</fullName>
    </submittedName>
</protein>
<accession>A0A0M8P6N7</accession>
<dbReference type="STRING" id="229535.A0A0M8P6N7"/>